<evidence type="ECO:0000259" key="6">
    <source>
        <dbReference type="Pfam" id="PF01555"/>
    </source>
</evidence>
<evidence type="ECO:0000256" key="4">
    <source>
        <dbReference type="ARBA" id="ARBA00022691"/>
    </source>
</evidence>
<dbReference type="PROSITE" id="PS00092">
    <property type="entry name" value="N6_MTASE"/>
    <property type="match status" value="1"/>
</dbReference>
<dbReference type="Pfam" id="PF01555">
    <property type="entry name" value="N6_N4_Mtase"/>
    <property type="match status" value="1"/>
</dbReference>
<comment type="caution">
    <text evidence="7">The sequence shown here is derived from an EMBL/GenBank/DDBJ whole genome shotgun (WGS) entry which is preliminary data.</text>
</comment>
<comment type="similarity">
    <text evidence="1">Belongs to the N(4)/N(6)-methyltransferase family.</text>
</comment>
<dbReference type="EMBL" id="NKHG01000016">
    <property type="protein sequence ID" value="PCK22876.1"/>
    <property type="molecule type" value="Genomic_DNA"/>
</dbReference>
<keyword evidence="4" id="KW-0949">S-adenosyl-L-methionine</keyword>
<evidence type="ECO:0000256" key="3">
    <source>
        <dbReference type="ARBA" id="ARBA00022679"/>
    </source>
</evidence>
<accession>A0A2A5J0I6</accession>
<keyword evidence="3 7" id="KW-0808">Transferase</keyword>
<keyword evidence="2 7" id="KW-0489">Methyltransferase</keyword>
<evidence type="ECO:0000256" key="2">
    <source>
        <dbReference type="ARBA" id="ARBA00022603"/>
    </source>
</evidence>
<dbReference type="PIRSF" id="PIRSF015855">
    <property type="entry name" value="TypeIII_Mtase_mKpnI"/>
    <property type="match status" value="1"/>
</dbReference>
<reference evidence="7 8" key="1">
    <citation type="submission" date="2017-06" db="EMBL/GenBank/DDBJ databases">
        <title>Draft Genome Sequence of Bacillus sp Strain 36R Isolated from saline sediment at Atanasia, Sonora, Mexico.</title>
        <authorList>
            <person name="Sanchez Diaz R."/>
            <person name="Quiroz Macias M.E."/>
            <person name="Ibarra Gamez J.C."/>
            <person name="Enciso Ibarra J."/>
            <person name="Gomez Gil B."/>
            <person name="Galaviz Silva L."/>
        </authorList>
    </citation>
    <scope>NUCLEOTIDE SEQUENCE [LARGE SCALE GENOMIC DNA]</scope>
    <source>
        <strain evidence="7 8">36R_ATNSAL</strain>
    </source>
</reference>
<name>A0A2A5J0I6_BACPU</name>
<dbReference type="InterPro" id="IPR002052">
    <property type="entry name" value="DNA_methylase_N6_adenine_CS"/>
</dbReference>
<dbReference type="Gene3D" id="3.40.50.150">
    <property type="entry name" value="Vaccinia Virus protein VP39"/>
    <property type="match status" value="1"/>
</dbReference>
<dbReference type="InterPro" id="IPR029063">
    <property type="entry name" value="SAM-dependent_MTases_sf"/>
</dbReference>
<keyword evidence="5" id="KW-0680">Restriction system</keyword>
<dbReference type="InterPro" id="IPR002295">
    <property type="entry name" value="N4/N6-MTase_EcoPI_Mod-like"/>
</dbReference>
<evidence type="ECO:0000256" key="1">
    <source>
        <dbReference type="ARBA" id="ARBA00006594"/>
    </source>
</evidence>
<feature type="domain" description="DNA methylase N-4/N-6" evidence="6">
    <location>
        <begin position="63"/>
        <end position="417"/>
    </location>
</feature>
<organism evidence="7 8">
    <name type="scientific">Bacillus pumilus</name>
    <name type="common">Bacillus mesentericus</name>
    <dbReference type="NCBI Taxonomy" id="1408"/>
    <lineage>
        <taxon>Bacteria</taxon>
        <taxon>Bacillati</taxon>
        <taxon>Bacillota</taxon>
        <taxon>Bacilli</taxon>
        <taxon>Bacillales</taxon>
        <taxon>Bacillaceae</taxon>
        <taxon>Bacillus</taxon>
    </lineage>
</organism>
<evidence type="ECO:0000313" key="7">
    <source>
        <dbReference type="EMBL" id="PCK22876.1"/>
    </source>
</evidence>
<dbReference type="GO" id="GO:0003677">
    <property type="term" value="F:DNA binding"/>
    <property type="evidence" value="ECO:0007669"/>
    <property type="project" value="InterPro"/>
</dbReference>
<dbReference type="Proteomes" id="UP000228754">
    <property type="component" value="Unassembled WGS sequence"/>
</dbReference>
<evidence type="ECO:0000313" key="8">
    <source>
        <dbReference type="Proteomes" id="UP000228754"/>
    </source>
</evidence>
<dbReference type="InterPro" id="IPR002941">
    <property type="entry name" value="DNA_methylase_N4/N6"/>
</dbReference>
<protein>
    <submittedName>
        <fullName evidence="7">Site-specific DNA-methyltransferase</fullName>
    </submittedName>
</protein>
<sequence length="590" mass="67890">MNKLKLELNWLGKENQRKIEPRLLLKDEKNSNLEHDNETENMLIHGDNLLALKALEKNYAGEIQCIYIDPPYNTGSAFKHYNDNLEHSIWLDLMSYRLKSLRKLLKETGSIWIQIDDDEQAYLKVLCDQIFGRNNFINMISVNMKNTAGASGGGEDKRLKKNCEYILIYAKDYSKLRTFKPSYVYEDISKVVEDYREQNKSWKYTSVLVNEGEKQFLAETVDGSGKPIKIYNRVGAEIKSINKLMKEEDLTEAQAYVKYSTQLFQTTNAQTSIRTRVWEEAEKHEGKTDIISVEYVPQSGKNSGQLYEQFYKGDKFRLFVWLRDTSEEINGTLYKKDKLGSYWDVTGDMKNLTKEGKVQFPNGKKPEKLIQQVLEMATKEGEFVLDSFLGSGTTAAVAHKMGRKWIGIEMGDHAYTHSKVRLDLIITGKDTNGITKNVDWRGGGGYNFYELAPSLINIDSFGEEIINKEYSPEMLAAAVAIHEGYTYSPSEEVFWKQSKANERSYLYVTTRYINEPYITAIHETMEDGEYLVIASKSFDESVMNLFDNIAVKKIPQSLLNDCEYAVNDYNLNIVSPPIYEYDDQEGEENE</sequence>
<evidence type="ECO:0000256" key="5">
    <source>
        <dbReference type="ARBA" id="ARBA00022747"/>
    </source>
</evidence>
<gene>
    <name evidence="7" type="ORF">CEY02_02900</name>
</gene>
<dbReference type="SUPFAM" id="SSF53335">
    <property type="entry name" value="S-adenosyl-L-methionine-dependent methyltransferases"/>
    <property type="match status" value="1"/>
</dbReference>
<dbReference type="PRINTS" id="PR00508">
    <property type="entry name" value="S21N4MTFRASE"/>
</dbReference>
<dbReference type="InterPro" id="IPR001091">
    <property type="entry name" value="RM_Methyltransferase"/>
</dbReference>
<dbReference type="GO" id="GO:0008170">
    <property type="term" value="F:N-methyltransferase activity"/>
    <property type="evidence" value="ECO:0007669"/>
    <property type="project" value="InterPro"/>
</dbReference>
<dbReference type="GO" id="GO:0032259">
    <property type="term" value="P:methylation"/>
    <property type="evidence" value="ECO:0007669"/>
    <property type="project" value="UniProtKB-KW"/>
</dbReference>
<proteinExistence type="inferred from homology"/>
<dbReference type="OrthoDB" id="9800801at2"/>
<dbReference type="AlphaFoldDB" id="A0A2A5J0I6"/>
<dbReference type="GO" id="GO:0009307">
    <property type="term" value="P:DNA restriction-modification system"/>
    <property type="evidence" value="ECO:0007669"/>
    <property type="project" value="UniProtKB-KW"/>
</dbReference>